<dbReference type="GO" id="GO:0051301">
    <property type="term" value="P:cell division"/>
    <property type="evidence" value="ECO:0007669"/>
    <property type="project" value="UniProtKB-KW"/>
</dbReference>
<keyword evidence="5 12" id="KW-0493">Microtubule</keyword>
<dbReference type="InterPro" id="IPR020472">
    <property type="entry name" value="WD40_PAC1"/>
</dbReference>
<dbReference type="GO" id="GO:0070840">
    <property type="term" value="F:dynein complex binding"/>
    <property type="evidence" value="ECO:0007669"/>
    <property type="project" value="UniProtKB-UniRule"/>
</dbReference>
<dbReference type="Pfam" id="PF24951">
    <property type="entry name" value="LisH_PAC1"/>
    <property type="match status" value="1"/>
</dbReference>
<comment type="caution">
    <text evidence="15">The sequence shown here is derived from an EMBL/GenBank/DDBJ whole genome shotgun (WGS) entry which is preliminary data.</text>
</comment>
<dbReference type="InterPro" id="IPR015943">
    <property type="entry name" value="WD40/YVTN_repeat-like_dom_sf"/>
</dbReference>
<keyword evidence="6" id="KW-0677">Repeat</keyword>
<dbReference type="InterPro" id="IPR001680">
    <property type="entry name" value="WD40_rpt"/>
</dbReference>
<dbReference type="PROSITE" id="PS00678">
    <property type="entry name" value="WD_REPEATS_1"/>
    <property type="match status" value="4"/>
</dbReference>
<dbReference type="PROSITE" id="PS50294">
    <property type="entry name" value="WD_REPEATS_REGION"/>
    <property type="match status" value="5"/>
</dbReference>
<feature type="domain" description="PAC1-like LisH-like dimerisation" evidence="14">
    <location>
        <begin position="7"/>
        <end position="41"/>
    </location>
</feature>
<sequence>MKMVLSQRQREELNKAIADYLCSNGYMEALEAFKAEADMPGEIERKYAGLLEKKWCSVIRLQKKVMELEVKLNEAEREYNAGAPTRDKRSPVEWIPRPPEKYCLTGHRAPVTRVIFHPMYAMMVSSSEDGTIKVWDYETGDYEKTLKGHTDSIQDIAFDHTGKFLVSCSADMSVKLWDFSSYECVKTMHGHDHNVSSVTFMPSGDYLLSSSRDKTIKMWEVATGYCVKTFSGHREWVRMVRVCSNGSLIASCSNDQTVRVWITATKECKAELREHDHVVECVAWCEGSTCATVNEALATDNRKPTYQGPFLISGSRDKTIKVWDVGVGLCLFTLVGHDNWVRGLLVHPGGKFLLSASDDKTIRVWDIKNKRCQKTLDAHSHFCTSLDMHRSAPFVITGSVDQTIKTPGAEERPSQARRCGATSYMSSSCPSPTGHFHPKSGFGEIWMLRGQVQGRWRLLLWLCVCPTAPNPYF</sequence>
<dbReference type="InterPro" id="IPR037190">
    <property type="entry name" value="LIS1_N"/>
</dbReference>
<dbReference type="PROSITE" id="PS50896">
    <property type="entry name" value="LISH"/>
    <property type="match status" value="1"/>
</dbReference>
<keyword evidence="3 13" id="KW-0853">WD repeat</keyword>
<dbReference type="InterPro" id="IPR017252">
    <property type="entry name" value="Dynein_regulator_LIS1"/>
</dbReference>
<dbReference type="GO" id="GO:0051299">
    <property type="term" value="P:centrosome separation"/>
    <property type="evidence" value="ECO:0007669"/>
    <property type="project" value="UniProtKB-ARBA"/>
</dbReference>
<dbReference type="PANTHER" id="PTHR44019:SF8">
    <property type="entry name" value="POC1 CENTRIOLAR PROTEIN HOMOLOG"/>
    <property type="match status" value="1"/>
</dbReference>
<dbReference type="CDD" id="cd00200">
    <property type="entry name" value="WD40"/>
    <property type="match status" value="1"/>
</dbReference>
<evidence type="ECO:0000256" key="8">
    <source>
        <dbReference type="ARBA" id="ARBA00023054"/>
    </source>
</evidence>
<comment type="function">
    <text evidence="12">Positively regulates the activity of the minus-end directed microtubule motor protein dynein. May enhance dynein-mediated microtubule sliding by targeting dynein to the microtubule plus end. Required for several dynein- and microtubule-dependent processes.</text>
</comment>
<dbReference type="FunFam" id="2.130.10.10:FF:000342">
    <property type="entry name" value="Nuclear distribution protein PAC1"/>
    <property type="match status" value="1"/>
</dbReference>
<feature type="repeat" description="WD" evidence="13">
    <location>
        <begin position="230"/>
        <end position="261"/>
    </location>
</feature>
<keyword evidence="16" id="KW-1185">Reference proteome</keyword>
<evidence type="ECO:0000256" key="6">
    <source>
        <dbReference type="ARBA" id="ARBA00022737"/>
    </source>
</evidence>
<evidence type="ECO:0000256" key="7">
    <source>
        <dbReference type="ARBA" id="ARBA00022776"/>
    </source>
</evidence>
<comment type="similarity">
    <text evidence="12">Belongs to the WD repeat LIS1/nudF family.</text>
</comment>
<feature type="repeat" description="WD" evidence="13">
    <location>
        <begin position="104"/>
        <end position="145"/>
    </location>
</feature>
<keyword evidence="4 12" id="KW-0132">Cell division</keyword>
<feature type="repeat" description="WD" evidence="13">
    <location>
        <begin position="334"/>
        <end position="375"/>
    </location>
</feature>
<dbReference type="GO" id="GO:0051225">
    <property type="term" value="P:spindle assembly"/>
    <property type="evidence" value="ECO:0007669"/>
    <property type="project" value="UniProtKB-ARBA"/>
</dbReference>
<feature type="repeat" description="WD" evidence="13">
    <location>
        <begin position="308"/>
        <end position="325"/>
    </location>
</feature>
<evidence type="ECO:0000256" key="5">
    <source>
        <dbReference type="ARBA" id="ARBA00022701"/>
    </source>
</evidence>
<dbReference type="InterPro" id="IPR019775">
    <property type="entry name" value="WD40_repeat_CS"/>
</dbReference>
<evidence type="ECO:0000256" key="13">
    <source>
        <dbReference type="PROSITE-ProRule" id="PRU00221"/>
    </source>
</evidence>
<dbReference type="SMART" id="SM00320">
    <property type="entry name" value="WD40"/>
    <property type="match status" value="7"/>
</dbReference>
<gene>
    <name evidence="15" type="ORF">Pcinc_005004</name>
</gene>
<keyword evidence="9 12" id="KW-0206">Cytoskeleton</keyword>
<evidence type="ECO:0000256" key="2">
    <source>
        <dbReference type="ARBA" id="ARBA00022490"/>
    </source>
</evidence>
<dbReference type="GO" id="GO:0051012">
    <property type="term" value="P:microtubule sliding"/>
    <property type="evidence" value="ECO:0007669"/>
    <property type="project" value="UniProtKB-UniRule"/>
</dbReference>
<keyword evidence="7 12" id="KW-0498">Mitosis</keyword>
<accession>A0AAE1GFS3</accession>
<comment type="domain">
    <text evidence="12">Dimerization mediated by the LisH domain may be required to activate dynein.</text>
</comment>
<dbReference type="FunFam" id="1.20.960.30:FF:000002">
    <property type="entry name" value="Platelet-activating factor acetylhydrolase ib"/>
    <property type="match status" value="1"/>
</dbReference>
<keyword evidence="8 12" id="KW-0175">Coiled coil</keyword>
<dbReference type="PANTHER" id="PTHR44019">
    <property type="entry name" value="WD REPEAT-CONTAINING PROTEIN 55"/>
    <property type="match status" value="1"/>
</dbReference>
<dbReference type="InterPro" id="IPR056795">
    <property type="entry name" value="PAC1-like_LisH-like_dom"/>
</dbReference>
<dbReference type="InterPro" id="IPR006594">
    <property type="entry name" value="LisH"/>
</dbReference>
<dbReference type="GO" id="GO:0000132">
    <property type="term" value="P:establishment of mitotic spindle orientation"/>
    <property type="evidence" value="ECO:0007669"/>
    <property type="project" value="UniProtKB-UniRule"/>
</dbReference>
<evidence type="ECO:0000256" key="10">
    <source>
        <dbReference type="ARBA" id="ARBA00023306"/>
    </source>
</evidence>
<reference evidence="15" key="1">
    <citation type="submission" date="2023-10" db="EMBL/GenBank/DDBJ databases">
        <title>Genome assemblies of two species of porcelain crab, Petrolisthes cinctipes and Petrolisthes manimaculis (Anomura: Porcellanidae).</title>
        <authorList>
            <person name="Angst P."/>
        </authorList>
    </citation>
    <scope>NUCLEOTIDE SEQUENCE</scope>
    <source>
        <strain evidence="15">PB745_01</strain>
        <tissue evidence="15">Gill</tissue>
    </source>
</reference>
<evidence type="ECO:0000256" key="12">
    <source>
        <dbReference type="HAMAP-Rule" id="MF_03141"/>
    </source>
</evidence>
<evidence type="ECO:0000256" key="3">
    <source>
        <dbReference type="ARBA" id="ARBA00022574"/>
    </source>
</evidence>
<dbReference type="GO" id="GO:0005813">
    <property type="term" value="C:centrosome"/>
    <property type="evidence" value="ECO:0007669"/>
    <property type="project" value="UniProtKB-SubCell"/>
</dbReference>
<dbReference type="SMART" id="SM00667">
    <property type="entry name" value="LisH"/>
    <property type="match status" value="1"/>
</dbReference>
<dbReference type="SUPFAM" id="SSF109925">
    <property type="entry name" value="Lissencephaly-1 protein (Lis-1, PAF-AH alpha) N-terminal domain"/>
    <property type="match status" value="1"/>
</dbReference>
<comment type="similarity">
    <text evidence="11">Belongs to the WD repeat POC1 family.</text>
</comment>
<evidence type="ECO:0000313" key="16">
    <source>
        <dbReference type="Proteomes" id="UP001286313"/>
    </source>
</evidence>
<dbReference type="InterPro" id="IPR036322">
    <property type="entry name" value="WD40_repeat_dom_sf"/>
</dbReference>
<comment type="subcellular location">
    <subcellularLocation>
        <location evidence="12">Cytoplasm</location>
        <location evidence="12">Cytoskeleton</location>
    </subcellularLocation>
    <subcellularLocation>
        <location evidence="12">Cytoplasm</location>
        <location evidence="12">Cytoskeleton</location>
        <location evidence="12">Microtubule organizing center</location>
        <location evidence="12">Centrosome</location>
    </subcellularLocation>
    <text evidence="12">Localizes to the plus end of microtubules and to the centrosome.</text>
</comment>
<dbReference type="Gene3D" id="1.20.960.30">
    <property type="match status" value="1"/>
</dbReference>
<dbReference type="GO" id="GO:0006909">
    <property type="term" value="P:phagocytosis"/>
    <property type="evidence" value="ECO:0007669"/>
    <property type="project" value="UniProtKB-ARBA"/>
</dbReference>
<dbReference type="PROSITE" id="PS50082">
    <property type="entry name" value="WD_REPEATS_2"/>
    <property type="match status" value="6"/>
</dbReference>
<evidence type="ECO:0000313" key="15">
    <source>
        <dbReference type="EMBL" id="KAK3891086.1"/>
    </source>
</evidence>
<evidence type="ECO:0000259" key="14">
    <source>
        <dbReference type="Pfam" id="PF24951"/>
    </source>
</evidence>
<dbReference type="GO" id="GO:0030286">
    <property type="term" value="C:dynein complex"/>
    <property type="evidence" value="ECO:0007669"/>
    <property type="project" value="UniProtKB-ARBA"/>
</dbReference>
<dbReference type="GO" id="GO:0005874">
    <property type="term" value="C:microtubule"/>
    <property type="evidence" value="ECO:0007669"/>
    <property type="project" value="UniProtKB-KW"/>
</dbReference>
<dbReference type="Proteomes" id="UP001286313">
    <property type="component" value="Unassembled WGS sequence"/>
</dbReference>
<evidence type="ECO:0000256" key="1">
    <source>
        <dbReference type="ARBA" id="ARBA00022448"/>
    </source>
</evidence>
<feature type="repeat" description="WD" evidence="13">
    <location>
        <begin position="188"/>
        <end position="229"/>
    </location>
</feature>
<evidence type="ECO:0000256" key="4">
    <source>
        <dbReference type="ARBA" id="ARBA00022618"/>
    </source>
</evidence>
<dbReference type="HAMAP" id="MF_03141">
    <property type="entry name" value="lis1"/>
    <property type="match status" value="1"/>
</dbReference>
<dbReference type="Pfam" id="PF00400">
    <property type="entry name" value="WD40"/>
    <property type="match status" value="7"/>
</dbReference>
<dbReference type="InterPro" id="IPR050505">
    <property type="entry name" value="WDR55/POC1"/>
</dbReference>
<keyword evidence="1 12" id="KW-0813">Transport</keyword>
<dbReference type="PIRSF" id="PIRSF037647">
    <property type="entry name" value="Dynein_regulator_Lis1"/>
    <property type="match status" value="1"/>
</dbReference>
<evidence type="ECO:0000256" key="11">
    <source>
        <dbReference type="ARBA" id="ARBA00037984"/>
    </source>
</evidence>
<dbReference type="GO" id="GO:0007154">
    <property type="term" value="P:cell communication"/>
    <property type="evidence" value="ECO:0007669"/>
    <property type="project" value="UniProtKB-ARBA"/>
</dbReference>
<name>A0AAE1GFS3_PETCI</name>
<dbReference type="GO" id="GO:0005737">
    <property type="term" value="C:cytoplasm"/>
    <property type="evidence" value="ECO:0007669"/>
    <property type="project" value="UniProtKB-UniRule"/>
</dbReference>
<dbReference type="Gene3D" id="2.130.10.10">
    <property type="entry name" value="YVTN repeat-like/Quinoprotein amine dehydrogenase"/>
    <property type="match status" value="1"/>
</dbReference>
<organism evidence="15 16">
    <name type="scientific">Petrolisthes cinctipes</name>
    <name type="common">Flat porcelain crab</name>
    <dbReference type="NCBI Taxonomy" id="88211"/>
    <lineage>
        <taxon>Eukaryota</taxon>
        <taxon>Metazoa</taxon>
        <taxon>Ecdysozoa</taxon>
        <taxon>Arthropoda</taxon>
        <taxon>Crustacea</taxon>
        <taxon>Multicrustacea</taxon>
        <taxon>Malacostraca</taxon>
        <taxon>Eumalacostraca</taxon>
        <taxon>Eucarida</taxon>
        <taxon>Decapoda</taxon>
        <taxon>Pleocyemata</taxon>
        <taxon>Anomura</taxon>
        <taxon>Galatheoidea</taxon>
        <taxon>Porcellanidae</taxon>
        <taxon>Petrolisthes</taxon>
    </lineage>
</organism>
<dbReference type="GO" id="GO:0023052">
    <property type="term" value="P:signaling"/>
    <property type="evidence" value="ECO:0007669"/>
    <property type="project" value="UniProtKB-ARBA"/>
</dbReference>
<keyword evidence="10 12" id="KW-0131">Cell cycle</keyword>
<dbReference type="PRINTS" id="PR00320">
    <property type="entry name" value="GPROTEINBRPT"/>
</dbReference>
<dbReference type="SUPFAM" id="SSF50978">
    <property type="entry name" value="WD40 repeat-like"/>
    <property type="match status" value="1"/>
</dbReference>
<evidence type="ECO:0000256" key="9">
    <source>
        <dbReference type="ARBA" id="ARBA00023212"/>
    </source>
</evidence>
<proteinExistence type="inferred from homology"/>
<keyword evidence="2 12" id="KW-0963">Cytoplasm</keyword>
<dbReference type="AlphaFoldDB" id="A0AAE1GFS3"/>
<feature type="repeat" description="WD" evidence="13">
    <location>
        <begin position="146"/>
        <end position="187"/>
    </location>
</feature>
<protein>
    <recommendedName>
        <fullName evidence="12">Lissencephaly-1 homolog</fullName>
    </recommendedName>
</protein>
<dbReference type="EMBL" id="JAWQEG010000368">
    <property type="protein sequence ID" value="KAK3891086.1"/>
    <property type="molecule type" value="Genomic_DNA"/>
</dbReference>